<name>A0A9P8YJE3_9PEZI</name>
<evidence type="ECO:0000313" key="2">
    <source>
        <dbReference type="Proteomes" id="UP000756346"/>
    </source>
</evidence>
<gene>
    <name evidence="1" type="ORF">B0I36DRAFT_310823</name>
</gene>
<keyword evidence="2" id="KW-1185">Reference proteome</keyword>
<dbReference type="RefSeq" id="XP_046018556.1">
    <property type="nucleotide sequence ID" value="XM_046152302.1"/>
</dbReference>
<proteinExistence type="predicted"/>
<accession>A0A9P8YJE3</accession>
<reference evidence="1" key="1">
    <citation type="journal article" date="2021" name="Nat. Commun.">
        <title>Genetic determinants of endophytism in the Arabidopsis root mycobiome.</title>
        <authorList>
            <person name="Mesny F."/>
            <person name="Miyauchi S."/>
            <person name="Thiergart T."/>
            <person name="Pickel B."/>
            <person name="Atanasova L."/>
            <person name="Karlsson M."/>
            <person name="Huettel B."/>
            <person name="Barry K.W."/>
            <person name="Haridas S."/>
            <person name="Chen C."/>
            <person name="Bauer D."/>
            <person name="Andreopoulos W."/>
            <person name="Pangilinan J."/>
            <person name="LaButti K."/>
            <person name="Riley R."/>
            <person name="Lipzen A."/>
            <person name="Clum A."/>
            <person name="Drula E."/>
            <person name="Henrissat B."/>
            <person name="Kohler A."/>
            <person name="Grigoriev I.V."/>
            <person name="Martin F.M."/>
            <person name="Hacquard S."/>
        </authorList>
    </citation>
    <scope>NUCLEOTIDE SEQUENCE</scope>
    <source>
        <strain evidence="1">MPI-CAGE-CH-0230</strain>
    </source>
</reference>
<organism evidence="1 2">
    <name type="scientific">Microdochium trichocladiopsis</name>
    <dbReference type="NCBI Taxonomy" id="1682393"/>
    <lineage>
        <taxon>Eukaryota</taxon>
        <taxon>Fungi</taxon>
        <taxon>Dikarya</taxon>
        <taxon>Ascomycota</taxon>
        <taxon>Pezizomycotina</taxon>
        <taxon>Sordariomycetes</taxon>
        <taxon>Xylariomycetidae</taxon>
        <taxon>Xylariales</taxon>
        <taxon>Microdochiaceae</taxon>
        <taxon>Microdochium</taxon>
    </lineage>
</organism>
<protein>
    <submittedName>
        <fullName evidence="1">Uncharacterized protein</fullName>
    </submittedName>
</protein>
<sequence length="157" mass="17255">MIWTGSERTKPTRISDVAAIPPSLPACQMHRIVIRQDDIQWCKGWREIDPGIHLMAPHVCDSAWTPCCVSVCVCLCACRAILRHRQDERLSQTRGLALEGHSSISIVSTCTPVLLFPSSPSSSSSLSFLARLWSVTLSTVRTSLCRCFCLTQPVSAG</sequence>
<dbReference type="EMBL" id="JAGTJQ010000001">
    <property type="protein sequence ID" value="KAH7040501.1"/>
    <property type="molecule type" value="Genomic_DNA"/>
</dbReference>
<comment type="caution">
    <text evidence="1">The sequence shown here is derived from an EMBL/GenBank/DDBJ whole genome shotgun (WGS) entry which is preliminary data.</text>
</comment>
<evidence type="ECO:0000313" key="1">
    <source>
        <dbReference type="EMBL" id="KAH7040501.1"/>
    </source>
</evidence>
<dbReference type="Proteomes" id="UP000756346">
    <property type="component" value="Unassembled WGS sequence"/>
</dbReference>
<dbReference type="AlphaFoldDB" id="A0A9P8YJE3"/>
<dbReference type="GeneID" id="70181848"/>